<dbReference type="AlphaFoldDB" id="A0A6J4KD56"/>
<dbReference type="InterPro" id="IPR046480">
    <property type="entry name" value="DUF6573"/>
</dbReference>
<dbReference type="Pfam" id="PF20213">
    <property type="entry name" value="DUF6573"/>
    <property type="match status" value="1"/>
</dbReference>
<evidence type="ECO:0000313" key="1">
    <source>
        <dbReference type="EMBL" id="CAA9301604.1"/>
    </source>
</evidence>
<gene>
    <name evidence="1" type="ORF">AVDCRST_MAG93-4643</name>
</gene>
<protein>
    <submittedName>
        <fullName evidence="1">Uncharacterized protein</fullName>
    </submittedName>
</protein>
<name>A0A6J4KD56_9CHLR</name>
<organism evidence="1">
    <name type="scientific">uncultured Chloroflexia bacterium</name>
    <dbReference type="NCBI Taxonomy" id="1672391"/>
    <lineage>
        <taxon>Bacteria</taxon>
        <taxon>Bacillati</taxon>
        <taxon>Chloroflexota</taxon>
        <taxon>Chloroflexia</taxon>
        <taxon>environmental samples</taxon>
    </lineage>
</organism>
<accession>A0A6J4KD56</accession>
<proteinExistence type="predicted"/>
<reference evidence="1" key="1">
    <citation type="submission" date="2020-02" db="EMBL/GenBank/DDBJ databases">
        <authorList>
            <person name="Meier V. D."/>
        </authorList>
    </citation>
    <scope>NUCLEOTIDE SEQUENCE</scope>
    <source>
        <strain evidence="1">AVDCRST_MAG93</strain>
    </source>
</reference>
<dbReference type="EMBL" id="CADCTR010001567">
    <property type="protein sequence ID" value="CAA9301604.1"/>
    <property type="molecule type" value="Genomic_DNA"/>
</dbReference>
<sequence length="151" mass="17075">MYQQTSLDDLITGPTPPGFWDDAEIISRYTRAQAIEDGVLSDVSKIAREAGIIHPVALTTNIRIDLDDIPPTRSGIESYQGRMWDLLNIARWYMRSAPDGKDTIYAKMILTRLEQHVSGRNVFKKTYIFKIHVGPGDTPAPVITIMRKDED</sequence>